<dbReference type="AlphaFoldDB" id="A0AA38XRJ8"/>
<proteinExistence type="predicted"/>
<reference evidence="2" key="1">
    <citation type="submission" date="2022-10" db="EMBL/GenBank/DDBJ databases">
        <title>Culturing micro-colonial fungi from biological soil crusts in the Mojave desert and describing Neophaeococcomyces mojavensis, and introducing the new genera and species Taxawa tesnikishii.</title>
        <authorList>
            <person name="Kurbessoian T."/>
            <person name="Stajich J.E."/>
        </authorList>
    </citation>
    <scope>NUCLEOTIDE SEQUENCE</scope>
    <source>
        <strain evidence="2">TK_35</strain>
    </source>
</reference>
<accession>A0AA38XRJ8</accession>
<comment type="caution">
    <text evidence="2">The sequence shown here is derived from an EMBL/GenBank/DDBJ whole genome shotgun (WGS) entry which is preliminary data.</text>
</comment>
<feature type="region of interest" description="Disordered" evidence="1">
    <location>
        <begin position="1"/>
        <end position="24"/>
    </location>
</feature>
<sequence length="217" mass="22576">MPGCASLAQPRQSSQADDRPKTAACLRGAPPMKGNTRIAAPLGLLLLALAPFAQAQQESNASAAACLSRSQITAGTSPAALMNALPRCVQDGRMQDAIDLYNIAGVFAHFDRQRVADETGHSAYNALKAIAGSAMGEENLGRFDSALKAQLTPDKAPAYVAGICTFSKRVGPPSYTPTYMLAHGMSNFTGTGGGLVPGFDPTSAWQATLSQYLKCPG</sequence>
<organism evidence="2">
    <name type="scientific">Knufia peltigerae</name>
    <dbReference type="NCBI Taxonomy" id="1002370"/>
    <lineage>
        <taxon>Eukaryota</taxon>
        <taxon>Fungi</taxon>
        <taxon>Dikarya</taxon>
        <taxon>Ascomycota</taxon>
        <taxon>Pezizomycotina</taxon>
        <taxon>Eurotiomycetes</taxon>
        <taxon>Chaetothyriomycetidae</taxon>
        <taxon>Chaetothyriales</taxon>
        <taxon>Trichomeriaceae</taxon>
        <taxon>Knufia</taxon>
    </lineage>
</organism>
<evidence type="ECO:0000256" key="1">
    <source>
        <dbReference type="SAM" id="MobiDB-lite"/>
    </source>
</evidence>
<dbReference type="EMBL" id="JAPDRN010000136">
    <property type="protein sequence ID" value="KAJ9619058.1"/>
    <property type="molecule type" value="Genomic_DNA"/>
</dbReference>
<name>A0AA38XRJ8_9EURO</name>
<protein>
    <submittedName>
        <fullName evidence="2">Uncharacterized protein</fullName>
    </submittedName>
</protein>
<evidence type="ECO:0000313" key="2">
    <source>
        <dbReference type="EMBL" id="KAJ9619058.1"/>
    </source>
</evidence>
<gene>
    <name evidence="2" type="ORF">H2204_012869</name>
</gene>